<evidence type="ECO:0000313" key="1">
    <source>
        <dbReference type="EnsemblPlants" id="AET3Gv20356600.4"/>
    </source>
</evidence>
<proteinExistence type="predicted"/>
<keyword evidence="2" id="KW-1185">Reference proteome</keyword>
<dbReference type="PANTHER" id="PTHR38522:SF1">
    <property type="entry name" value="SALT STRESS ROOT PROTEIN RS1"/>
    <property type="match status" value="1"/>
</dbReference>
<dbReference type="Proteomes" id="UP000015105">
    <property type="component" value="Chromosome 3D"/>
</dbReference>
<dbReference type="Pfam" id="PF05558">
    <property type="entry name" value="DREPP"/>
    <property type="match status" value="1"/>
</dbReference>
<sequence>MTSVWKTKVLPGLNKIFDKDGKKAAAAEFLKSFNKEEIDKEIEDKKTELEPKLVETIEASPPEIKVKRFLFRYLISIGFVWLLST</sequence>
<dbReference type="EnsemblPlants" id="AET3Gv20356600.4">
    <property type="protein sequence ID" value="AET3Gv20356600.4"/>
    <property type="gene ID" value="AET3Gv20356600"/>
</dbReference>
<evidence type="ECO:0008006" key="3">
    <source>
        <dbReference type="Google" id="ProtNLM"/>
    </source>
</evidence>
<reference evidence="1" key="5">
    <citation type="journal article" date="2021" name="G3 (Bethesda)">
        <title>Aegilops tauschii genome assembly Aet v5.0 features greater sequence contiguity and improved annotation.</title>
        <authorList>
            <person name="Wang L."/>
            <person name="Zhu T."/>
            <person name="Rodriguez J.C."/>
            <person name="Deal K.R."/>
            <person name="Dubcovsky J."/>
            <person name="McGuire P.E."/>
            <person name="Lux T."/>
            <person name="Spannagl M."/>
            <person name="Mayer K.F.X."/>
            <person name="Baldrich P."/>
            <person name="Meyers B.C."/>
            <person name="Huo N."/>
            <person name="Gu Y.Q."/>
            <person name="Zhou H."/>
            <person name="Devos K.M."/>
            <person name="Bennetzen J.L."/>
            <person name="Unver T."/>
            <person name="Budak H."/>
            <person name="Gulick P.J."/>
            <person name="Galiba G."/>
            <person name="Kalapos B."/>
            <person name="Nelson D.R."/>
            <person name="Li P."/>
            <person name="You F.M."/>
            <person name="Luo M.C."/>
            <person name="Dvorak J."/>
        </authorList>
    </citation>
    <scope>NUCLEOTIDE SEQUENCE [LARGE SCALE GENOMIC DNA]</scope>
    <source>
        <strain evidence="1">cv. AL8/78</strain>
    </source>
</reference>
<organism evidence="1 2">
    <name type="scientific">Aegilops tauschii subsp. strangulata</name>
    <name type="common">Goatgrass</name>
    <dbReference type="NCBI Taxonomy" id="200361"/>
    <lineage>
        <taxon>Eukaryota</taxon>
        <taxon>Viridiplantae</taxon>
        <taxon>Streptophyta</taxon>
        <taxon>Embryophyta</taxon>
        <taxon>Tracheophyta</taxon>
        <taxon>Spermatophyta</taxon>
        <taxon>Magnoliopsida</taxon>
        <taxon>Liliopsida</taxon>
        <taxon>Poales</taxon>
        <taxon>Poaceae</taxon>
        <taxon>BOP clade</taxon>
        <taxon>Pooideae</taxon>
        <taxon>Triticodae</taxon>
        <taxon>Triticeae</taxon>
        <taxon>Triticinae</taxon>
        <taxon>Aegilops</taxon>
    </lineage>
</organism>
<dbReference type="AlphaFoldDB" id="A0A453EIK7"/>
<dbReference type="InterPro" id="IPR008469">
    <property type="entry name" value="DREPP"/>
</dbReference>
<dbReference type="GO" id="GO:0005886">
    <property type="term" value="C:plasma membrane"/>
    <property type="evidence" value="ECO:0007669"/>
    <property type="project" value="InterPro"/>
</dbReference>
<reference evidence="1" key="4">
    <citation type="submission" date="2019-03" db="UniProtKB">
        <authorList>
            <consortium name="EnsemblPlants"/>
        </authorList>
    </citation>
    <scope>IDENTIFICATION</scope>
</reference>
<reference evidence="2" key="2">
    <citation type="journal article" date="2017" name="Nat. Plants">
        <title>The Aegilops tauschii genome reveals multiple impacts of transposons.</title>
        <authorList>
            <person name="Zhao G."/>
            <person name="Zou C."/>
            <person name="Li K."/>
            <person name="Wang K."/>
            <person name="Li T."/>
            <person name="Gao L."/>
            <person name="Zhang X."/>
            <person name="Wang H."/>
            <person name="Yang Z."/>
            <person name="Liu X."/>
            <person name="Jiang W."/>
            <person name="Mao L."/>
            <person name="Kong X."/>
            <person name="Jiao Y."/>
            <person name="Jia J."/>
        </authorList>
    </citation>
    <scope>NUCLEOTIDE SEQUENCE [LARGE SCALE GENOMIC DNA]</scope>
    <source>
        <strain evidence="2">cv. AL8/78</strain>
    </source>
</reference>
<evidence type="ECO:0000313" key="2">
    <source>
        <dbReference type="Proteomes" id="UP000015105"/>
    </source>
</evidence>
<reference evidence="1" key="3">
    <citation type="journal article" date="2017" name="Nature">
        <title>Genome sequence of the progenitor of the wheat D genome Aegilops tauschii.</title>
        <authorList>
            <person name="Luo M.C."/>
            <person name="Gu Y.Q."/>
            <person name="Puiu D."/>
            <person name="Wang H."/>
            <person name="Twardziok S.O."/>
            <person name="Deal K.R."/>
            <person name="Huo N."/>
            <person name="Zhu T."/>
            <person name="Wang L."/>
            <person name="Wang Y."/>
            <person name="McGuire P.E."/>
            <person name="Liu S."/>
            <person name="Long H."/>
            <person name="Ramasamy R.K."/>
            <person name="Rodriguez J.C."/>
            <person name="Van S.L."/>
            <person name="Yuan L."/>
            <person name="Wang Z."/>
            <person name="Xia Z."/>
            <person name="Xiao L."/>
            <person name="Anderson O.D."/>
            <person name="Ouyang S."/>
            <person name="Liang Y."/>
            <person name="Zimin A.V."/>
            <person name="Pertea G."/>
            <person name="Qi P."/>
            <person name="Bennetzen J.L."/>
            <person name="Dai X."/>
            <person name="Dawson M.W."/>
            <person name="Muller H.G."/>
            <person name="Kugler K."/>
            <person name="Rivarola-Duarte L."/>
            <person name="Spannagl M."/>
            <person name="Mayer K.F.X."/>
            <person name="Lu F.H."/>
            <person name="Bevan M.W."/>
            <person name="Leroy P."/>
            <person name="Li P."/>
            <person name="You F.M."/>
            <person name="Sun Q."/>
            <person name="Liu Z."/>
            <person name="Lyons E."/>
            <person name="Wicker T."/>
            <person name="Salzberg S.L."/>
            <person name="Devos K.M."/>
            <person name="Dvorak J."/>
        </authorList>
    </citation>
    <scope>NUCLEOTIDE SEQUENCE [LARGE SCALE GENOMIC DNA]</scope>
    <source>
        <strain evidence="1">cv. AL8/78</strain>
    </source>
</reference>
<dbReference type="PANTHER" id="PTHR38522">
    <property type="entry name" value="PLASMA MEMBRANE-ASSOCIATED CATION-BINDING PROTEIN 1"/>
    <property type="match status" value="1"/>
</dbReference>
<accession>A0A453EIK7</accession>
<name>A0A453EIK7_AEGTS</name>
<reference evidence="2" key="1">
    <citation type="journal article" date="2014" name="Science">
        <title>Ancient hybridizations among the ancestral genomes of bread wheat.</title>
        <authorList>
            <consortium name="International Wheat Genome Sequencing Consortium,"/>
            <person name="Marcussen T."/>
            <person name="Sandve S.R."/>
            <person name="Heier L."/>
            <person name="Spannagl M."/>
            <person name="Pfeifer M."/>
            <person name="Jakobsen K.S."/>
            <person name="Wulff B.B."/>
            <person name="Steuernagel B."/>
            <person name="Mayer K.F."/>
            <person name="Olsen O.A."/>
        </authorList>
    </citation>
    <scope>NUCLEOTIDE SEQUENCE [LARGE SCALE GENOMIC DNA]</scope>
    <source>
        <strain evidence="2">cv. AL8/78</strain>
    </source>
</reference>
<dbReference type="Gramene" id="AET3Gv20356600.4">
    <property type="protein sequence ID" value="AET3Gv20356600.4"/>
    <property type="gene ID" value="AET3Gv20356600"/>
</dbReference>
<protein>
    <recommendedName>
        <fullName evidence="3">RS1</fullName>
    </recommendedName>
</protein>